<feature type="region of interest" description="Disordered" evidence="2">
    <location>
        <begin position="594"/>
        <end position="637"/>
    </location>
</feature>
<dbReference type="Proteomes" id="UP000051952">
    <property type="component" value="Unassembled WGS sequence"/>
</dbReference>
<evidence type="ECO:0000313" key="4">
    <source>
        <dbReference type="Proteomes" id="UP000051952"/>
    </source>
</evidence>
<reference evidence="4" key="1">
    <citation type="submission" date="2015-09" db="EMBL/GenBank/DDBJ databases">
        <authorList>
            <consortium name="Pathogen Informatics"/>
        </authorList>
    </citation>
    <scope>NUCLEOTIDE SEQUENCE [LARGE SCALE GENOMIC DNA]</scope>
    <source>
        <strain evidence="4">Lake Konstanz</strain>
    </source>
</reference>
<evidence type="ECO:0000256" key="1">
    <source>
        <dbReference type="SAM" id="Coils"/>
    </source>
</evidence>
<dbReference type="AlphaFoldDB" id="A0A0S4KM49"/>
<name>A0A0S4KM49_BODSA</name>
<feature type="compositionally biased region" description="Polar residues" evidence="2">
    <location>
        <begin position="540"/>
        <end position="550"/>
    </location>
</feature>
<evidence type="ECO:0000313" key="3">
    <source>
        <dbReference type="EMBL" id="CUI15579.1"/>
    </source>
</evidence>
<feature type="compositionally biased region" description="Low complexity" evidence="2">
    <location>
        <begin position="663"/>
        <end position="678"/>
    </location>
</feature>
<feature type="coiled-coil region" evidence="1">
    <location>
        <begin position="445"/>
        <end position="472"/>
    </location>
</feature>
<dbReference type="VEuPathDB" id="TriTrypDB:BSAL_48510"/>
<protein>
    <submittedName>
        <fullName evidence="3">Uncharacterized protein</fullName>
    </submittedName>
</protein>
<evidence type="ECO:0000256" key="2">
    <source>
        <dbReference type="SAM" id="MobiDB-lite"/>
    </source>
</evidence>
<feature type="compositionally biased region" description="Polar residues" evidence="2">
    <location>
        <begin position="186"/>
        <end position="211"/>
    </location>
</feature>
<accession>A0A0S4KM49</accession>
<feature type="region of interest" description="Disordered" evidence="2">
    <location>
        <begin position="514"/>
        <end position="563"/>
    </location>
</feature>
<dbReference type="EMBL" id="CYKH01002252">
    <property type="protein sequence ID" value="CUI15579.1"/>
    <property type="molecule type" value="Genomic_DNA"/>
</dbReference>
<keyword evidence="4" id="KW-1185">Reference proteome</keyword>
<proteinExistence type="predicted"/>
<organism evidence="3 4">
    <name type="scientific">Bodo saltans</name>
    <name type="common">Flagellated protozoan</name>
    <dbReference type="NCBI Taxonomy" id="75058"/>
    <lineage>
        <taxon>Eukaryota</taxon>
        <taxon>Discoba</taxon>
        <taxon>Euglenozoa</taxon>
        <taxon>Kinetoplastea</taxon>
        <taxon>Metakinetoplastina</taxon>
        <taxon>Eubodonida</taxon>
        <taxon>Bodonidae</taxon>
        <taxon>Bodo</taxon>
    </lineage>
</organism>
<sequence length="678" mass="74599">MLADQRILEVSASHVERLREESRVAVDILSQQLKKGLTLDLVELMYRCLVSGDTKRRRLLHNMTTEIAHQNSVTSVNHIKEMILHCMDEDVQILVNATAARLEHVGRIQFQYCTDVFIPAMTDAHRFVIDRELKEIFDQLRLQQALKAQELELFGCDLPPPQSTGGAARSSVQGGDAPRSPLMGSISESEFQLTVEPSSKNRPQQLASSKSLFLGDPHSISRNPSIRRENSMLLNDGVPSSPLSSSKKAMSGVIPQREHLAAMQASLIREKELHAKLDGMNRALMERAAKERETVQLLQHQMEEAQKAATSEMQLKLVAFEAELGALVDTNRTLADRLQKTCEVAYVLDELCGKLNCEVIALKALLTEAGVSSVVHHRVEKAMEAMRTTTCCKGVPLVVESGHWKFGEAPDTAAWMRELTTGSKAVSTAPCLDAQRQLLAGVIDALSLKAENTALQRKLVELEKRLAAHAEQGLRAHHDTKVACMQRVATADTRTMRLLEENQKLRVTTARLMEQDAVGRTEQPTSAKPHVGGTHGARSATPSGNTTPRLGSSRPPSAAGRFGDEDSGMCLELCRCKAELNAARLEIALLKRNSSGDEPPQQQQQQQQADEVDSQPPAVQPSVPTTDTKEVNAYDDITRNFTPQLRAALCCSSDSKRSTGIVPQRPSRPLSSRRPSKS</sequence>
<keyword evidence="1" id="KW-0175">Coiled coil</keyword>
<gene>
    <name evidence="3" type="ORF">BSAL_48510</name>
</gene>
<feature type="coiled-coil region" evidence="1">
    <location>
        <begin position="281"/>
        <end position="308"/>
    </location>
</feature>
<feature type="region of interest" description="Disordered" evidence="2">
    <location>
        <begin position="652"/>
        <end position="678"/>
    </location>
</feature>
<feature type="compositionally biased region" description="Basic and acidic residues" evidence="2">
    <location>
        <begin position="627"/>
        <end position="637"/>
    </location>
</feature>
<feature type="region of interest" description="Disordered" evidence="2">
    <location>
        <begin position="157"/>
        <end position="224"/>
    </location>
</feature>